<dbReference type="Pfam" id="PF13302">
    <property type="entry name" value="Acetyltransf_3"/>
    <property type="match status" value="1"/>
</dbReference>
<reference evidence="2 3" key="1">
    <citation type="submission" date="2016-09" db="EMBL/GenBank/DDBJ databases">
        <title>Photobacterium proteolyticum sp. nov. a protease producing bacterium isolated from ocean sediments of Laizhou Bay.</title>
        <authorList>
            <person name="Li Y."/>
        </authorList>
    </citation>
    <scope>NUCLEOTIDE SEQUENCE [LARGE SCALE GENOMIC DNA]</scope>
    <source>
        <strain evidence="2 3">13-12</strain>
    </source>
</reference>
<protein>
    <submittedName>
        <fullName evidence="2">GNAT family N-acetyltransferase</fullName>
    </submittedName>
</protein>
<dbReference type="STRING" id="1903952.BIT28_24760"/>
<dbReference type="RefSeq" id="WP_075767208.1">
    <property type="nucleotide sequence ID" value="NZ_MJIL01000092.1"/>
</dbReference>
<organism evidence="2 3">
    <name type="scientific">Photobacterium proteolyticum</name>
    <dbReference type="NCBI Taxonomy" id="1903952"/>
    <lineage>
        <taxon>Bacteria</taxon>
        <taxon>Pseudomonadati</taxon>
        <taxon>Pseudomonadota</taxon>
        <taxon>Gammaproteobacteria</taxon>
        <taxon>Vibrionales</taxon>
        <taxon>Vibrionaceae</taxon>
        <taxon>Photobacterium</taxon>
    </lineage>
</organism>
<dbReference type="SUPFAM" id="SSF55729">
    <property type="entry name" value="Acyl-CoA N-acyltransferases (Nat)"/>
    <property type="match status" value="1"/>
</dbReference>
<keyword evidence="2" id="KW-0808">Transferase</keyword>
<evidence type="ECO:0000313" key="3">
    <source>
        <dbReference type="Proteomes" id="UP000186905"/>
    </source>
</evidence>
<dbReference type="InterPro" id="IPR000182">
    <property type="entry name" value="GNAT_dom"/>
</dbReference>
<dbReference type="AlphaFoldDB" id="A0A1Q9GCX1"/>
<accession>A0A1Q9GCX1</accession>
<dbReference type="Gene3D" id="3.40.630.30">
    <property type="match status" value="1"/>
</dbReference>
<comment type="caution">
    <text evidence="2">The sequence shown here is derived from an EMBL/GenBank/DDBJ whole genome shotgun (WGS) entry which is preliminary data.</text>
</comment>
<proteinExistence type="predicted"/>
<keyword evidence="3" id="KW-1185">Reference proteome</keyword>
<dbReference type="InterPro" id="IPR016181">
    <property type="entry name" value="Acyl_CoA_acyltransferase"/>
</dbReference>
<sequence length="149" mass="16967">MKFVDLKSINLDRLVAFLNENDIRAHLIKHALYDTQTAQEWVNSKLALDALEGCYVRAIEVEGSLAGWCGIQPDDSVYEIAIVLQKSCWGMGIPVFRQLLETAKKMGHKEVVLNLLDSRPQYESLRRLASKVEKRHIHGGCFTTYHILL</sequence>
<dbReference type="OrthoDB" id="583082at2"/>
<name>A0A1Q9GCX1_9GAMM</name>
<dbReference type="PROSITE" id="PS51186">
    <property type="entry name" value="GNAT"/>
    <property type="match status" value="1"/>
</dbReference>
<gene>
    <name evidence="2" type="ORF">BIT28_24760</name>
</gene>
<feature type="domain" description="N-acetyltransferase" evidence="1">
    <location>
        <begin position="1"/>
        <end position="149"/>
    </location>
</feature>
<dbReference type="EMBL" id="MJIL01000092">
    <property type="protein sequence ID" value="OLQ72231.1"/>
    <property type="molecule type" value="Genomic_DNA"/>
</dbReference>
<dbReference type="GO" id="GO:0016747">
    <property type="term" value="F:acyltransferase activity, transferring groups other than amino-acyl groups"/>
    <property type="evidence" value="ECO:0007669"/>
    <property type="project" value="InterPro"/>
</dbReference>
<dbReference type="Proteomes" id="UP000186905">
    <property type="component" value="Unassembled WGS sequence"/>
</dbReference>
<evidence type="ECO:0000313" key="2">
    <source>
        <dbReference type="EMBL" id="OLQ72231.1"/>
    </source>
</evidence>
<evidence type="ECO:0000259" key="1">
    <source>
        <dbReference type="PROSITE" id="PS51186"/>
    </source>
</evidence>